<dbReference type="AlphaFoldDB" id="W1J3C0"/>
<evidence type="ECO:0000313" key="3">
    <source>
        <dbReference type="Proteomes" id="UP000019197"/>
    </source>
</evidence>
<reference evidence="2 3" key="1">
    <citation type="submission" date="2013-11" db="EMBL/GenBank/DDBJ databases">
        <title>Draft genome sequence and annotation of the entomopathogenic bacterium, Xenorhabdus cabanillasi strain JM26.</title>
        <authorList>
            <person name="Gualtieri M."/>
            <person name="Ogier J.C."/>
            <person name="Pages S."/>
            <person name="Givaudan A."/>
            <person name="Gaudriault S."/>
        </authorList>
    </citation>
    <scope>NUCLEOTIDE SEQUENCE [LARGE SCALE GENOMIC DNA]</scope>
    <source>
        <strain evidence="2 3">JM26</strain>
    </source>
</reference>
<comment type="caution">
    <text evidence="2">The sequence shown here is derived from an EMBL/GenBank/DDBJ whole genome shotgun (WGS) entry which is preliminary data.</text>
</comment>
<evidence type="ECO:0000313" key="2">
    <source>
        <dbReference type="EMBL" id="CDL84361.1"/>
    </source>
</evidence>
<feature type="domain" description="Transposase DDE" evidence="1">
    <location>
        <begin position="2"/>
        <end position="44"/>
    </location>
</feature>
<protein>
    <submittedName>
        <fullName evidence="2">Transposase</fullName>
    </submittedName>
</protein>
<name>W1J3C0_9GAMM</name>
<dbReference type="Proteomes" id="UP000019197">
    <property type="component" value="Unassembled WGS sequence"/>
</dbReference>
<sequence length="48" mass="5735">MADDLAQTGVTFMTKKRRNMKTRMLADWDKIMLSKRFIIETINEPFLK</sequence>
<dbReference type="EMBL" id="CBXE010000103">
    <property type="protein sequence ID" value="CDL84361.1"/>
    <property type="molecule type" value="Genomic_DNA"/>
</dbReference>
<evidence type="ECO:0000259" key="1">
    <source>
        <dbReference type="Pfam" id="PF13612"/>
    </source>
</evidence>
<accession>W1J3C0</accession>
<organism evidence="2 3">
    <name type="scientific">Xenorhabdus cabanillasii JM26</name>
    <dbReference type="NCBI Taxonomy" id="1427517"/>
    <lineage>
        <taxon>Bacteria</taxon>
        <taxon>Pseudomonadati</taxon>
        <taxon>Pseudomonadota</taxon>
        <taxon>Gammaproteobacteria</taxon>
        <taxon>Enterobacterales</taxon>
        <taxon>Morganellaceae</taxon>
        <taxon>Xenorhabdus</taxon>
    </lineage>
</organism>
<gene>
    <name evidence="2" type="ORF">XCR1_1910001</name>
</gene>
<dbReference type="Pfam" id="PF13612">
    <property type="entry name" value="DDE_Tnp_1_3"/>
    <property type="match status" value="1"/>
</dbReference>
<dbReference type="InterPro" id="IPR025668">
    <property type="entry name" value="Tnp_DDE_dom"/>
</dbReference>
<proteinExistence type="predicted"/>